<keyword evidence="1" id="KW-0732">Signal</keyword>
<feature type="signal peptide" evidence="1">
    <location>
        <begin position="1"/>
        <end position="28"/>
    </location>
</feature>
<evidence type="ECO:0000313" key="2">
    <source>
        <dbReference type="EMBL" id="TXD35654.1"/>
    </source>
</evidence>
<dbReference type="EMBL" id="VOSM01000008">
    <property type="protein sequence ID" value="TXD35654.1"/>
    <property type="molecule type" value="Genomic_DNA"/>
</dbReference>
<accession>A0A5C6X3H3</accession>
<comment type="caution">
    <text evidence="2">The sequence shown here is derived from an EMBL/GenBank/DDBJ whole genome shotgun (WGS) entry which is preliminary data.</text>
</comment>
<gene>
    <name evidence="2" type="ORF">FRC98_15725</name>
</gene>
<evidence type="ECO:0000256" key="1">
    <source>
        <dbReference type="SAM" id="SignalP"/>
    </source>
</evidence>
<protein>
    <submittedName>
        <fullName evidence="2">Uncharacterized protein</fullName>
    </submittedName>
</protein>
<dbReference type="OrthoDB" id="5479450at2"/>
<name>A0A5C6X3H3_9DELT</name>
<evidence type="ECO:0000313" key="3">
    <source>
        <dbReference type="Proteomes" id="UP000321412"/>
    </source>
</evidence>
<keyword evidence="3" id="KW-1185">Reference proteome</keyword>
<dbReference type="AlphaFoldDB" id="A0A5C6X3H3"/>
<dbReference type="Proteomes" id="UP000321412">
    <property type="component" value="Unassembled WGS sequence"/>
</dbReference>
<dbReference type="PROSITE" id="PS51257">
    <property type="entry name" value="PROKAR_LIPOPROTEIN"/>
    <property type="match status" value="1"/>
</dbReference>
<dbReference type="RefSeq" id="WP_146982393.1">
    <property type="nucleotide sequence ID" value="NZ_VOSM01000008.1"/>
</dbReference>
<proteinExistence type="predicted"/>
<reference evidence="2 3" key="1">
    <citation type="submission" date="2019-08" db="EMBL/GenBank/DDBJ databases">
        <title>Bradymonadales sp. TMQ4.</title>
        <authorList>
            <person name="Liang Q."/>
        </authorList>
    </citation>
    <scope>NUCLEOTIDE SEQUENCE [LARGE SCALE GENOMIC DNA]</scope>
    <source>
        <strain evidence="2 3">TMQ4</strain>
    </source>
</reference>
<feature type="chain" id="PRO_5023033610" evidence="1">
    <location>
        <begin position="29"/>
        <end position="585"/>
    </location>
</feature>
<organism evidence="2 3">
    <name type="scientific">Lujinxingia vulgaris</name>
    <dbReference type="NCBI Taxonomy" id="2600176"/>
    <lineage>
        <taxon>Bacteria</taxon>
        <taxon>Deltaproteobacteria</taxon>
        <taxon>Bradymonadales</taxon>
        <taxon>Lujinxingiaceae</taxon>
        <taxon>Lujinxingia</taxon>
    </lineage>
</organism>
<sequence length="585" mass="65105">MKYLTAPPSPRHQALLLALLLLLAAACATPEPNSRMGEAPSLDLPSREKIQEIVASPAPSISLEELVGPQPAERWNLVAPLPDTLGHQPRQNLEVWEQAFAQKVDSLDNTARSEASHCVARQNAHYYVAQQRWPDNELDTYIGARCGWIGPDHFVRLSYLNANTPLDQVEALAADKINTFINESRNRYTGLVDFGMHVERIGQNVVIAMSAGRRTMTVTPRPITFDEQGTLEGRVLDERYDYVRAYITVGNLDARRCERDQSVRYPEFRFHCGGDSETEPRGRAYVEFSLSLSDQPWSDIGTMALFVTDLDDPRYVSATVAVPDVRDASDAFSRISSQLNRIRTLSGMQPVERSDAQSRTISKVFPHLLQAIQDKDAAASELYQGAVTAGWDIGEPILYGDFTIRHYRAENPAKVMALILTSPTARDMLFDPNLSHIALAAVQNEGSTSLLIGGYNRVPDLSEDELVARALNTINTARDAAGNRPVYDSGNYQRAAVILSGAIARGQVTPARATDRVVNAMVNNLQTGVRYWTLTARDLDDFHVPDELVNARLLRAAVIAAPYRHPDDPWHLYRVIIMYAEDDIR</sequence>